<evidence type="ECO:0000313" key="2">
    <source>
        <dbReference type="Proteomes" id="UP000198906"/>
    </source>
</evidence>
<dbReference type="AlphaFoldDB" id="A0A1C6RLL3"/>
<dbReference type="SUPFAM" id="SSF52540">
    <property type="entry name" value="P-loop containing nucleoside triphosphate hydrolases"/>
    <property type="match status" value="1"/>
</dbReference>
<dbReference type="GO" id="GO:0016301">
    <property type="term" value="F:kinase activity"/>
    <property type="evidence" value="ECO:0007669"/>
    <property type="project" value="UniProtKB-KW"/>
</dbReference>
<dbReference type="Gene3D" id="3.40.50.300">
    <property type="entry name" value="P-loop containing nucleotide triphosphate hydrolases"/>
    <property type="match status" value="1"/>
</dbReference>
<organism evidence="1 2">
    <name type="scientific">Micromonospora inyonensis</name>
    <dbReference type="NCBI Taxonomy" id="47866"/>
    <lineage>
        <taxon>Bacteria</taxon>
        <taxon>Bacillati</taxon>
        <taxon>Actinomycetota</taxon>
        <taxon>Actinomycetes</taxon>
        <taxon>Micromonosporales</taxon>
        <taxon>Micromonosporaceae</taxon>
        <taxon>Micromonospora</taxon>
    </lineage>
</organism>
<dbReference type="Pfam" id="PF13671">
    <property type="entry name" value="AAA_33"/>
    <property type="match status" value="1"/>
</dbReference>
<name>A0A1C6RLL3_9ACTN</name>
<accession>A0A1C6RLL3</accession>
<keyword evidence="2" id="KW-1185">Reference proteome</keyword>
<protein>
    <submittedName>
        <fullName evidence="1">Adenylylsulfate kinase</fullName>
    </submittedName>
</protein>
<dbReference type="STRING" id="47866.GA0074694_2218"/>
<reference evidence="2" key="1">
    <citation type="submission" date="2016-06" db="EMBL/GenBank/DDBJ databases">
        <authorList>
            <person name="Varghese N."/>
        </authorList>
    </citation>
    <scope>NUCLEOTIDE SEQUENCE [LARGE SCALE GENOMIC DNA]</scope>
    <source>
        <strain evidence="2">DSM 46123</strain>
    </source>
</reference>
<keyword evidence="1" id="KW-0418">Kinase</keyword>
<keyword evidence="1" id="KW-0808">Transferase</keyword>
<dbReference type="InterPro" id="IPR027417">
    <property type="entry name" value="P-loop_NTPase"/>
</dbReference>
<evidence type="ECO:0000313" key="1">
    <source>
        <dbReference type="EMBL" id="SCL18050.1"/>
    </source>
</evidence>
<sequence length="179" mass="19558">MALWLVTGIPGSGKSTTARALARSVGRGVHIEGDLLQRMIVSGGVPPRPEADAESERQIGLNIRHQCMLARSFRAESFAVVIDYVVANRRRLDQYLGLLAPEQVALVVLCPSMETAEARDLARTTKRVLPAWRHLADEIRAELSGTGLWLDNTGLSVEETVRQIHAGSRTARISHQSSA</sequence>
<gene>
    <name evidence="1" type="ORF">GA0074694_2218</name>
</gene>
<dbReference type="Proteomes" id="UP000198906">
    <property type="component" value="Unassembled WGS sequence"/>
</dbReference>
<dbReference type="EMBL" id="FMHU01000001">
    <property type="protein sequence ID" value="SCL18050.1"/>
    <property type="molecule type" value="Genomic_DNA"/>
</dbReference>
<dbReference type="RefSeq" id="WP_141714049.1">
    <property type="nucleotide sequence ID" value="NZ_FMHU01000001.1"/>
</dbReference>
<proteinExistence type="predicted"/>